<dbReference type="AlphaFoldDB" id="A0A9W7F4G7"/>
<name>A0A9W7F4G7_9STRA</name>
<dbReference type="EMBL" id="BRXX01000272">
    <property type="protein sequence ID" value="GMI01931.1"/>
    <property type="molecule type" value="Genomic_DNA"/>
</dbReference>
<comment type="caution">
    <text evidence="4">The sequence shown here is derived from an EMBL/GenBank/DDBJ whole genome shotgun (WGS) entry which is preliminary data.</text>
</comment>
<feature type="region of interest" description="Disordered" evidence="2">
    <location>
        <begin position="1"/>
        <end position="20"/>
    </location>
</feature>
<keyword evidence="5" id="KW-1185">Reference proteome</keyword>
<feature type="compositionally biased region" description="Basic residues" evidence="2">
    <location>
        <begin position="1"/>
        <end position="13"/>
    </location>
</feature>
<proteinExistence type="predicted"/>
<dbReference type="PROSITE" id="PS50105">
    <property type="entry name" value="SAM_DOMAIN"/>
    <property type="match status" value="1"/>
</dbReference>
<evidence type="ECO:0000256" key="1">
    <source>
        <dbReference type="SAM" id="Coils"/>
    </source>
</evidence>
<gene>
    <name evidence="4" type="ORF">TrVE_jg4654</name>
</gene>
<dbReference type="SMART" id="SM00454">
    <property type="entry name" value="SAM"/>
    <property type="match status" value="1"/>
</dbReference>
<dbReference type="CDD" id="cd09487">
    <property type="entry name" value="SAM_superfamily"/>
    <property type="match status" value="1"/>
</dbReference>
<feature type="domain" description="SAM" evidence="3">
    <location>
        <begin position="58"/>
        <end position="121"/>
    </location>
</feature>
<dbReference type="Proteomes" id="UP001165160">
    <property type="component" value="Unassembled WGS sequence"/>
</dbReference>
<organism evidence="4 5">
    <name type="scientific">Triparma verrucosa</name>
    <dbReference type="NCBI Taxonomy" id="1606542"/>
    <lineage>
        <taxon>Eukaryota</taxon>
        <taxon>Sar</taxon>
        <taxon>Stramenopiles</taxon>
        <taxon>Ochrophyta</taxon>
        <taxon>Bolidophyceae</taxon>
        <taxon>Parmales</taxon>
        <taxon>Triparmaceae</taxon>
        <taxon>Triparma</taxon>
    </lineage>
</organism>
<dbReference type="Gene3D" id="1.10.150.50">
    <property type="entry name" value="Transcription Factor, Ets-1"/>
    <property type="match status" value="1"/>
</dbReference>
<sequence>MVTRSQLRRSHRSRLGDDQTLMPSWNSTSLNTLQNNDTLMSSSLFKATENLPAAVSDWSEEDVAHFLEDIGLHEYADAFVHERIRGITLAELTAQDVVELGIVRMGDRKFFFKALEHVLQVDEAHHSSHVHHVHNTPALQRHLERRSTLSEVEHPKLERRSNPNSLDALSHRRRGEGEGEGDPDDMMQPVSVVVRKKSGFTAIQQQRVVEQRQQELEQQQHEMQLEKKRLEKKRMEMEQQKQLQQLQLKLLAQQQELERQKFQMQHQLLQQEEGKVEKEELVKKGGTKRRMSGPPAIQQVPMKGPPSIQNSLGSAENDSVNPTPKQKRRTVPDMIITTPDPESRELQPELLDTPREGYTGAYGDSQLIGIQPLTPLVQPQQQPQQQLIPILHNTDANPIPEHKKANETKVSFDALIANPDDIPKSAVGK</sequence>
<dbReference type="InterPro" id="IPR013761">
    <property type="entry name" value="SAM/pointed_sf"/>
</dbReference>
<feature type="coiled-coil region" evidence="1">
    <location>
        <begin position="202"/>
        <end position="272"/>
    </location>
</feature>
<evidence type="ECO:0000256" key="2">
    <source>
        <dbReference type="SAM" id="MobiDB-lite"/>
    </source>
</evidence>
<feature type="region of interest" description="Disordered" evidence="2">
    <location>
        <begin position="148"/>
        <end position="188"/>
    </location>
</feature>
<protein>
    <recommendedName>
        <fullName evidence="3">SAM domain-containing protein</fullName>
    </recommendedName>
</protein>
<keyword evidence="1" id="KW-0175">Coiled coil</keyword>
<feature type="compositionally biased region" description="Basic and acidic residues" evidence="2">
    <location>
        <begin position="148"/>
        <end position="161"/>
    </location>
</feature>
<dbReference type="SUPFAM" id="SSF47769">
    <property type="entry name" value="SAM/Pointed domain"/>
    <property type="match status" value="1"/>
</dbReference>
<dbReference type="InterPro" id="IPR001660">
    <property type="entry name" value="SAM"/>
</dbReference>
<feature type="region of interest" description="Disordered" evidence="2">
    <location>
        <begin position="275"/>
        <end position="363"/>
    </location>
</feature>
<evidence type="ECO:0000313" key="4">
    <source>
        <dbReference type="EMBL" id="GMI01931.1"/>
    </source>
</evidence>
<evidence type="ECO:0000259" key="3">
    <source>
        <dbReference type="PROSITE" id="PS50105"/>
    </source>
</evidence>
<accession>A0A9W7F4G7</accession>
<evidence type="ECO:0000313" key="5">
    <source>
        <dbReference type="Proteomes" id="UP001165160"/>
    </source>
</evidence>
<feature type="compositionally biased region" description="Polar residues" evidence="2">
    <location>
        <begin position="307"/>
        <end position="324"/>
    </location>
</feature>
<feature type="compositionally biased region" description="Basic and acidic residues" evidence="2">
    <location>
        <begin position="341"/>
        <end position="355"/>
    </location>
</feature>
<reference evidence="5" key="1">
    <citation type="journal article" date="2023" name="Commun. Biol.">
        <title>Genome analysis of Parmales, the sister group of diatoms, reveals the evolutionary specialization of diatoms from phago-mixotrophs to photoautotrophs.</title>
        <authorList>
            <person name="Ban H."/>
            <person name="Sato S."/>
            <person name="Yoshikawa S."/>
            <person name="Yamada K."/>
            <person name="Nakamura Y."/>
            <person name="Ichinomiya M."/>
            <person name="Sato N."/>
            <person name="Blanc-Mathieu R."/>
            <person name="Endo H."/>
            <person name="Kuwata A."/>
            <person name="Ogata H."/>
        </authorList>
    </citation>
    <scope>NUCLEOTIDE SEQUENCE [LARGE SCALE GENOMIC DNA]</scope>
    <source>
        <strain evidence="5">NIES 3699</strain>
    </source>
</reference>
<dbReference type="Pfam" id="PF00536">
    <property type="entry name" value="SAM_1"/>
    <property type="match status" value="1"/>
</dbReference>